<evidence type="ECO:0000259" key="1">
    <source>
        <dbReference type="Pfam" id="PF07596"/>
    </source>
</evidence>
<dbReference type="Gene3D" id="3.30.700.10">
    <property type="entry name" value="Glycoprotein, Type 4 Pilin"/>
    <property type="match status" value="1"/>
</dbReference>
<proteinExistence type="predicted"/>
<sequence>MLRKQDGRVGFTLVELLVVVAVIGILIALLLPAVQAARGAARRSQCLHQLRELGVAVHLHLDIHDGQFPRSSHSANAVGEAPWAWSLAATLDPTFNPERESYPAGLVDSVYRCPEDIRVGYPAWSYGKNVWFELEAYETQSALGLPWNEKGPTYKRLKNVPSTSRTVLFAEVDGAQDHLMAHFWLTGGEPEIAPRRHAGVSNYLWVDGHVTTAEFESTFDLADEIDRWNPGAAGKP</sequence>
<gene>
    <name evidence="2" type="ORF">Spa11_41890</name>
</gene>
<dbReference type="KEGG" id="bmei:Spa11_41890"/>
<dbReference type="Pfam" id="PF07596">
    <property type="entry name" value="SBP_bac_10"/>
    <property type="match status" value="1"/>
</dbReference>
<dbReference type="EMBL" id="CP036349">
    <property type="protein sequence ID" value="QDV75966.1"/>
    <property type="molecule type" value="Genomic_DNA"/>
</dbReference>
<dbReference type="PANTHER" id="PTHR30093">
    <property type="entry name" value="GENERAL SECRETION PATHWAY PROTEIN G"/>
    <property type="match status" value="1"/>
</dbReference>
<dbReference type="SUPFAM" id="SSF54523">
    <property type="entry name" value="Pili subunits"/>
    <property type="match status" value="1"/>
</dbReference>
<evidence type="ECO:0000313" key="3">
    <source>
        <dbReference type="Proteomes" id="UP000316426"/>
    </source>
</evidence>
<accession>A0A518KDU6</accession>
<protein>
    <recommendedName>
        <fullName evidence="1">DUF1559 domain-containing protein</fullName>
    </recommendedName>
</protein>
<feature type="domain" description="DUF1559" evidence="1">
    <location>
        <begin position="35"/>
        <end position="90"/>
    </location>
</feature>
<dbReference type="InterPro" id="IPR027558">
    <property type="entry name" value="Pre_pil_HX9DG_C"/>
</dbReference>
<dbReference type="Proteomes" id="UP000316426">
    <property type="component" value="Chromosome"/>
</dbReference>
<dbReference type="NCBIfam" id="TIGR02532">
    <property type="entry name" value="IV_pilin_GFxxxE"/>
    <property type="match status" value="1"/>
</dbReference>
<dbReference type="PANTHER" id="PTHR30093:SF2">
    <property type="entry name" value="TYPE II SECRETION SYSTEM PROTEIN H"/>
    <property type="match status" value="1"/>
</dbReference>
<dbReference type="InterPro" id="IPR011453">
    <property type="entry name" value="DUF1559"/>
</dbReference>
<name>A0A518KDU6_9BACT</name>
<dbReference type="InterPro" id="IPR012902">
    <property type="entry name" value="N_methyl_site"/>
</dbReference>
<dbReference type="NCBIfam" id="TIGR04294">
    <property type="entry name" value="pre_pil_HX9DG"/>
    <property type="match status" value="1"/>
</dbReference>
<organism evidence="2 3">
    <name type="scientific">Botrimarina mediterranea</name>
    <dbReference type="NCBI Taxonomy" id="2528022"/>
    <lineage>
        <taxon>Bacteria</taxon>
        <taxon>Pseudomonadati</taxon>
        <taxon>Planctomycetota</taxon>
        <taxon>Planctomycetia</taxon>
        <taxon>Pirellulales</taxon>
        <taxon>Lacipirellulaceae</taxon>
        <taxon>Botrimarina</taxon>
    </lineage>
</organism>
<dbReference type="InterPro" id="IPR045584">
    <property type="entry name" value="Pilin-like"/>
</dbReference>
<dbReference type="RefSeq" id="WP_145116232.1">
    <property type="nucleotide sequence ID" value="NZ_CP036349.1"/>
</dbReference>
<keyword evidence="3" id="KW-1185">Reference proteome</keyword>
<dbReference type="AlphaFoldDB" id="A0A518KDU6"/>
<evidence type="ECO:0000313" key="2">
    <source>
        <dbReference type="EMBL" id="QDV75966.1"/>
    </source>
</evidence>
<reference evidence="2 3" key="1">
    <citation type="submission" date="2019-02" db="EMBL/GenBank/DDBJ databases">
        <title>Deep-cultivation of Planctomycetes and their phenomic and genomic characterization uncovers novel biology.</title>
        <authorList>
            <person name="Wiegand S."/>
            <person name="Jogler M."/>
            <person name="Boedeker C."/>
            <person name="Pinto D."/>
            <person name="Vollmers J."/>
            <person name="Rivas-Marin E."/>
            <person name="Kohn T."/>
            <person name="Peeters S.H."/>
            <person name="Heuer A."/>
            <person name="Rast P."/>
            <person name="Oberbeckmann S."/>
            <person name="Bunk B."/>
            <person name="Jeske O."/>
            <person name="Meyerdierks A."/>
            <person name="Storesund J.E."/>
            <person name="Kallscheuer N."/>
            <person name="Luecker S."/>
            <person name="Lage O.M."/>
            <person name="Pohl T."/>
            <person name="Merkel B.J."/>
            <person name="Hornburger P."/>
            <person name="Mueller R.-W."/>
            <person name="Bruemmer F."/>
            <person name="Labrenz M."/>
            <person name="Spormann A.M."/>
            <person name="Op den Camp H."/>
            <person name="Overmann J."/>
            <person name="Amann R."/>
            <person name="Jetten M.S.M."/>
            <person name="Mascher T."/>
            <person name="Medema M.H."/>
            <person name="Devos D.P."/>
            <person name="Kaster A.-K."/>
            <person name="Ovreas L."/>
            <person name="Rohde M."/>
            <person name="Galperin M.Y."/>
            <person name="Jogler C."/>
        </authorList>
    </citation>
    <scope>NUCLEOTIDE SEQUENCE [LARGE SCALE GENOMIC DNA]</scope>
    <source>
        <strain evidence="2 3">Spa11</strain>
    </source>
</reference>